<dbReference type="RefSeq" id="WP_283831240.1">
    <property type="nucleotide sequence ID" value="NZ_JASJEU010000007.1"/>
</dbReference>
<dbReference type="Pfam" id="PF00899">
    <property type="entry name" value="ThiF"/>
    <property type="match status" value="1"/>
</dbReference>
<accession>A0ABT7DKW3</accession>
<dbReference type="InterPro" id="IPR058964">
    <property type="entry name" value="Cap2_linker"/>
</dbReference>
<feature type="domain" description="Cap2 central linker" evidence="2">
    <location>
        <begin position="141"/>
        <end position="347"/>
    </location>
</feature>
<feature type="domain" description="THIF-type NAD/FAD binding fold" evidence="1">
    <location>
        <begin position="360"/>
        <end position="470"/>
    </location>
</feature>
<keyword evidence="4" id="KW-1185">Reference proteome</keyword>
<organism evidence="3 4">
    <name type="scientific">Gordonibacter faecis</name>
    <dbReference type="NCBI Taxonomy" id="3047475"/>
    <lineage>
        <taxon>Bacteria</taxon>
        <taxon>Bacillati</taxon>
        <taxon>Actinomycetota</taxon>
        <taxon>Coriobacteriia</taxon>
        <taxon>Eggerthellales</taxon>
        <taxon>Eggerthellaceae</taxon>
        <taxon>Gordonibacter</taxon>
    </lineage>
</organism>
<evidence type="ECO:0000259" key="1">
    <source>
        <dbReference type="Pfam" id="PF00899"/>
    </source>
</evidence>
<comment type="caution">
    <text evidence="3">The sequence shown here is derived from an EMBL/GenBank/DDBJ whole genome shotgun (WGS) entry which is preliminary data.</text>
</comment>
<dbReference type="InterPro" id="IPR045886">
    <property type="entry name" value="ThiF/MoeB/HesA"/>
</dbReference>
<dbReference type="Proteomes" id="UP001232750">
    <property type="component" value="Unassembled WGS sequence"/>
</dbReference>
<dbReference type="Pfam" id="PF26398">
    <property type="entry name" value="Cap2_linker"/>
    <property type="match status" value="1"/>
</dbReference>
<dbReference type="GO" id="GO:0016779">
    <property type="term" value="F:nucleotidyltransferase activity"/>
    <property type="evidence" value="ECO:0007669"/>
    <property type="project" value="UniProtKB-KW"/>
</dbReference>
<dbReference type="EMBL" id="JASJEU010000007">
    <property type="protein sequence ID" value="MDJ1649892.1"/>
    <property type="molecule type" value="Genomic_DNA"/>
</dbReference>
<name>A0ABT7DKW3_9ACTN</name>
<protein>
    <submittedName>
        <fullName evidence="3">ThiF family adenylyltransferase</fullName>
    </submittedName>
</protein>
<dbReference type="InterPro" id="IPR000594">
    <property type="entry name" value="ThiF_NAD_FAD-bd"/>
</dbReference>
<proteinExistence type="predicted"/>
<dbReference type="Gene3D" id="3.40.50.720">
    <property type="entry name" value="NAD(P)-binding Rossmann-like Domain"/>
    <property type="match status" value="1"/>
</dbReference>
<reference evidence="3 4" key="1">
    <citation type="submission" date="2023-05" db="EMBL/GenBank/DDBJ databases">
        <title>Gordonibacter KGMB12511T sp. nov., isolated from faeces of healthy Korean.</title>
        <authorList>
            <person name="Kim H.S."/>
            <person name="Kim J.-S."/>
            <person name="Suh M.K."/>
            <person name="Eom M.K."/>
            <person name="Do H.E."/>
            <person name="Lee J.-S."/>
        </authorList>
    </citation>
    <scope>NUCLEOTIDE SEQUENCE [LARGE SCALE GENOMIC DNA]</scope>
    <source>
        <strain evidence="3 4">KGMB12511</strain>
    </source>
</reference>
<dbReference type="InterPro" id="IPR035985">
    <property type="entry name" value="Ubiquitin-activating_enz"/>
</dbReference>
<evidence type="ECO:0000313" key="4">
    <source>
        <dbReference type="Proteomes" id="UP001232750"/>
    </source>
</evidence>
<sequence length="588" mass="65877">MSPELPDSFRRARRALEELQPQIVAEDWIWDDSITCWCLAFQANLKAGNKLPSKTTWVAVVEDSYPDGFVRIFPSVDGGIEDTYPHQSNNGLEPHGKYCRSGRLCLFTENTEWSIRGDADFTLFSHMEKFLEWLNAANDCKLLKDGDRVEFPMQNIGSGEVVLYAEDEVSQMIWESHPAYLSGWLEMLESSPGLVCLSCFYGNDNCTVYSPVWGAAFVRNKKKKTHKGIWLIASSVPHIRNWQSPNTYGELRIWARSEGIDLDEIVGQHSMDLRDGVRHYLAIGVACPDIVGGDARCLSWFVLKMPALSNGQEFGKSGVHKRDILKIVDKHKTFASNTRVDWVTSVNCSRDQLHSRGRLSEKLCESRIALIGVGSLGSLVANNLIRGGVTDLCVFDSDLFEIRNITRHLLAANNAGYAKASSVSDVLNGINPMAQVESRDALGRGDEKLFKCFDIIIDCSSSLETLSLLDKSKGNRRLFVCSFGYAAERVYISSSTLDAFSVDEYYRAFEPLMSKDIKLMNSKGLPWEGTGCWSPVFPAKNSDISRAASIITDCVDNFVSHNILDVKYAYEVKRDIDGLFEGIERIRL</sequence>
<evidence type="ECO:0000313" key="3">
    <source>
        <dbReference type="EMBL" id="MDJ1649892.1"/>
    </source>
</evidence>
<dbReference type="SUPFAM" id="SSF69572">
    <property type="entry name" value="Activating enzymes of the ubiquitin-like proteins"/>
    <property type="match status" value="1"/>
</dbReference>
<dbReference type="PANTHER" id="PTHR43267">
    <property type="entry name" value="TRNA THREONYLCARBAMOYLADENOSINE DEHYDRATASE"/>
    <property type="match status" value="1"/>
</dbReference>
<keyword evidence="3" id="KW-0808">Transferase</keyword>
<evidence type="ECO:0000259" key="2">
    <source>
        <dbReference type="Pfam" id="PF26398"/>
    </source>
</evidence>
<keyword evidence="3" id="KW-0548">Nucleotidyltransferase</keyword>
<gene>
    <name evidence="3" type="ORF">QNJ86_03670</name>
</gene>
<dbReference type="PANTHER" id="PTHR43267:SF1">
    <property type="entry name" value="TRNA THREONYLCARBAMOYLADENOSINE DEHYDRATASE"/>
    <property type="match status" value="1"/>
</dbReference>